<comment type="caution">
    <text evidence="2">The sequence shown here is derived from an EMBL/GenBank/DDBJ whole genome shotgun (WGS) entry which is preliminary data.</text>
</comment>
<protein>
    <submittedName>
        <fullName evidence="2">DUF222 domain-containing protein</fullName>
    </submittedName>
</protein>
<sequence>MGRVRDGRFVSVGGYTFERMSELDGDPHAAAAAVDAITLATRQENAAGARRLGAIGDLWALRAPDDDIEKRYWAIDGYTGLVVEVAAALGISRKRAQAQVDRAVTLRTRLPKVAAIYAKGLIDAVMVAMIVARTDLIIDDDVAGQVDADLAAK</sequence>
<dbReference type="AlphaFoldDB" id="A0A4R5W6J9"/>
<evidence type="ECO:0000313" key="2">
    <source>
        <dbReference type="EMBL" id="TDK84408.1"/>
    </source>
</evidence>
<reference evidence="2 3" key="1">
    <citation type="submission" date="2019-01" db="EMBL/GenBank/DDBJ databases">
        <title>High-quality-draft genome sequences of five non-tuberculosis mycobacteriaceae isolated from a nosocomial environment.</title>
        <authorList>
            <person name="Tiago I."/>
            <person name="Alarico S."/>
            <person name="Pereira S.G."/>
            <person name="Coelho C."/>
            <person name="Maranha A."/>
            <person name="Empadinhas N."/>
        </authorList>
    </citation>
    <scope>NUCLEOTIDE SEQUENCE [LARGE SCALE GENOMIC DNA]</scope>
    <source>
        <strain evidence="2 3">24AIII</strain>
    </source>
</reference>
<evidence type="ECO:0000259" key="1">
    <source>
        <dbReference type="Pfam" id="PF02720"/>
    </source>
</evidence>
<feature type="non-terminal residue" evidence="2">
    <location>
        <position position="153"/>
    </location>
</feature>
<proteinExistence type="predicted"/>
<dbReference type="InterPro" id="IPR003870">
    <property type="entry name" value="DUF222"/>
</dbReference>
<accession>A0A4R5W6J9</accession>
<dbReference type="EMBL" id="SDLO01000047">
    <property type="protein sequence ID" value="TDK84408.1"/>
    <property type="molecule type" value="Genomic_DNA"/>
</dbReference>
<organism evidence="2 3">
    <name type="scientific">Mycolicibacterium mucogenicum</name>
    <name type="common">Mycobacterium mucogenicum</name>
    <dbReference type="NCBI Taxonomy" id="56689"/>
    <lineage>
        <taxon>Bacteria</taxon>
        <taxon>Bacillati</taxon>
        <taxon>Actinomycetota</taxon>
        <taxon>Actinomycetes</taxon>
        <taxon>Mycobacteriales</taxon>
        <taxon>Mycobacteriaceae</taxon>
        <taxon>Mycolicibacterium</taxon>
    </lineage>
</organism>
<dbReference type="Proteomes" id="UP000294929">
    <property type="component" value="Unassembled WGS sequence"/>
</dbReference>
<feature type="domain" description="DUF222" evidence="1">
    <location>
        <begin position="40"/>
        <end position="152"/>
    </location>
</feature>
<name>A0A4R5W6J9_MYCMU</name>
<gene>
    <name evidence="2" type="ORF">EUA03_26815</name>
</gene>
<evidence type="ECO:0000313" key="3">
    <source>
        <dbReference type="Proteomes" id="UP000294929"/>
    </source>
</evidence>
<dbReference type="Pfam" id="PF02720">
    <property type="entry name" value="DUF222"/>
    <property type="match status" value="1"/>
</dbReference>